<feature type="coiled-coil region" evidence="4">
    <location>
        <begin position="117"/>
        <end position="184"/>
    </location>
</feature>
<keyword evidence="7" id="KW-1185">Reference proteome</keyword>
<evidence type="ECO:0000256" key="1">
    <source>
        <dbReference type="ARBA" id="ARBA00004245"/>
    </source>
</evidence>
<dbReference type="PANTHER" id="PTHR47174:SF3">
    <property type="entry name" value="BRIDGING INTEGRATOR 3"/>
    <property type="match status" value="1"/>
</dbReference>
<evidence type="ECO:0000256" key="4">
    <source>
        <dbReference type="SAM" id="Coils"/>
    </source>
</evidence>
<reference evidence="6 7" key="1">
    <citation type="submission" date="2024-04" db="EMBL/GenBank/DDBJ databases">
        <title>Tritrichomonas musculus Genome.</title>
        <authorList>
            <person name="Alves-Ferreira E."/>
            <person name="Grigg M."/>
            <person name="Lorenzi H."/>
            <person name="Galac M."/>
        </authorList>
    </citation>
    <scope>NUCLEOTIDE SEQUENCE [LARGE SCALE GENOMIC DNA]</scope>
    <source>
        <strain evidence="6 7">EAF2021</strain>
    </source>
</reference>
<evidence type="ECO:0000313" key="6">
    <source>
        <dbReference type="EMBL" id="KAK8863695.1"/>
    </source>
</evidence>
<name>A0ABR2IJ86_9EUKA</name>
<dbReference type="PANTHER" id="PTHR47174">
    <property type="entry name" value="BRIDGING INTEGRATOR 3"/>
    <property type="match status" value="1"/>
</dbReference>
<keyword evidence="2" id="KW-0963">Cytoplasm</keyword>
<proteinExistence type="predicted"/>
<evidence type="ECO:0000259" key="5">
    <source>
        <dbReference type="SMART" id="SM00721"/>
    </source>
</evidence>
<keyword evidence="4" id="KW-0175">Coiled coil</keyword>
<evidence type="ECO:0000313" key="7">
    <source>
        <dbReference type="Proteomes" id="UP001470230"/>
    </source>
</evidence>
<dbReference type="InterPro" id="IPR004148">
    <property type="entry name" value="BAR_dom"/>
</dbReference>
<dbReference type="InterPro" id="IPR046982">
    <property type="entry name" value="BIN3/RVS161-like"/>
</dbReference>
<keyword evidence="3" id="KW-0206">Cytoskeleton</keyword>
<sequence>MKAFLDKVENQFTITVQAIKEKTGTTKADVDPEYQSAVEQFEIVKSRVHKFIGDINDIITIIPDICKSGVHFSQSLISAEEKNNGSSSDLSQSFDVFFRNMQDLVDSELIKMSEPAVMEILRNLQIQFKELEELQKNRRTTQLLCDSLRDKLAKISNSGNPNEVAQVRLQFEAKQTELKKLTDDFKNQMKSVWEQRFNMLDVPFQQFVGIIFLFCQQSYGQLQELQKNVTKEELMHEYPVSDDM</sequence>
<dbReference type="SMART" id="SM00721">
    <property type="entry name" value="BAR"/>
    <property type="match status" value="1"/>
</dbReference>
<dbReference type="EMBL" id="JAPFFF010000017">
    <property type="protein sequence ID" value="KAK8863695.1"/>
    <property type="molecule type" value="Genomic_DNA"/>
</dbReference>
<comment type="caution">
    <text evidence="6">The sequence shown here is derived from an EMBL/GenBank/DDBJ whole genome shotgun (WGS) entry which is preliminary data.</text>
</comment>
<evidence type="ECO:0000256" key="2">
    <source>
        <dbReference type="ARBA" id="ARBA00022490"/>
    </source>
</evidence>
<dbReference type="InterPro" id="IPR027267">
    <property type="entry name" value="AH/BAR_dom_sf"/>
</dbReference>
<dbReference type="SUPFAM" id="SSF103657">
    <property type="entry name" value="BAR/IMD domain-like"/>
    <property type="match status" value="1"/>
</dbReference>
<protein>
    <recommendedName>
        <fullName evidence="5">BAR domain-containing protein</fullName>
    </recommendedName>
</protein>
<comment type="subcellular location">
    <subcellularLocation>
        <location evidence="1">Cytoplasm</location>
        <location evidence="1">Cytoskeleton</location>
    </subcellularLocation>
</comment>
<organism evidence="6 7">
    <name type="scientific">Tritrichomonas musculus</name>
    <dbReference type="NCBI Taxonomy" id="1915356"/>
    <lineage>
        <taxon>Eukaryota</taxon>
        <taxon>Metamonada</taxon>
        <taxon>Parabasalia</taxon>
        <taxon>Tritrichomonadida</taxon>
        <taxon>Tritrichomonadidae</taxon>
        <taxon>Tritrichomonas</taxon>
    </lineage>
</organism>
<evidence type="ECO:0000256" key="3">
    <source>
        <dbReference type="ARBA" id="ARBA00023212"/>
    </source>
</evidence>
<dbReference type="Gene3D" id="1.20.1270.60">
    <property type="entry name" value="Arfaptin homology (AH) domain/BAR domain"/>
    <property type="match status" value="1"/>
</dbReference>
<accession>A0ABR2IJ86</accession>
<dbReference type="Pfam" id="PF03114">
    <property type="entry name" value="BAR"/>
    <property type="match status" value="1"/>
</dbReference>
<dbReference type="Proteomes" id="UP001470230">
    <property type="component" value="Unassembled WGS sequence"/>
</dbReference>
<feature type="domain" description="BAR" evidence="5">
    <location>
        <begin position="7"/>
        <end position="231"/>
    </location>
</feature>
<dbReference type="CDD" id="cd07307">
    <property type="entry name" value="BAR"/>
    <property type="match status" value="1"/>
</dbReference>
<gene>
    <name evidence="6" type="ORF">M9Y10_011385</name>
</gene>